<keyword evidence="4" id="KW-1185">Reference proteome</keyword>
<dbReference type="Proteomes" id="UP000654345">
    <property type="component" value="Unassembled WGS sequence"/>
</dbReference>
<evidence type="ECO:0000259" key="2">
    <source>
        <dbReference type="Pfam" id="PF00455"/>
    </source>
</evidence>
<dbReference type="PANTHER" id="PTHR30363:SF4">
    <property type="entry name" value="GLYCEROL-3-PHOSPHATE REGULON REPRESSOR"/>
    <property type="match status" value="1"/>
</dbReference>
<organism evidence="3 4">
    <name type="scientific">Ktedonobacter robiniae</name>
    <dbReference type="NCBI Taxonomy" id="2778365"/>
    <lineage>
        <taxon>Bacteria</taxon>
        <taxon>Bacillati</taxon>
        <taxon>Chloroflexota</taxon>
        <taxon>Ktedonobacteria</taxon>
        <taxon>Ktedonobacterales</taxon>
        <taxon>Ktedonobacteraceae</taxon>
        <taxon>Ktedonobacter</taxon>
    </lineage>
</organism>
<proteinExistence type="predicted"/>
<reference evidence="3 4" key="1">
    <citation type="journal article" date="2021" name="Int. J. Syst. Evol. Microbiol.">
        <title>Reticulibacter mediterranei gen. nov., sp. nov., within the new family Reticulibacteraceae fam. nov., and Ktedonospora formicarum gen. nov., sp. nov., Ktedonobacter robiniae sp. nov., Dictyobacter formicarum sp. nov. and Dictyobacter arantiisoli sp. nov., belonging to the class Ktedonobacteria.</title>
        <authorList>
            <person name="Yabe S."/>
            <person name="Zheng Y."/>
            <person name="Wang C.M."/>
            <person name="Sakai Y."/>
            <person name="Abe K."/>
            <person name="Yokota A."/>
            <person name="Donadio S."/>
            <person name="Cavaletti L."/>
            <person name="Monciardini P."/>
        </authorList>
    </citation>
    <scope>NUCLEOTIDE SEQUENCE [LARGE SCALE GENOMIC DNA]</scope>
    <source>
        <strain evidence="3 4">SOSP1-30</strain>
    </source>
</reference>
<dbReference type="SUPFAM" id="SSF100950">
    <property type="entry name" value="NagB/RpiA/CoA transferase-like"/>
    <property type="match status" value="1"/>
</dbReference>
<dbReference type="EMBL" id="BNJG01000001">
    <property type="protein sequence ID" value="GHO53434.1"/>
    <property type="molecule type" value="Genomic_DNA"/>
</dbReference>
<dbReference type="InterPro" id="IPR014036">
    <property type="entry name" value="DeoR-like_C"/>
</dbReference>
<dbReference type="Pfam" id="PF00455">
    <property type="entry name" value="DeoRC"/>
    <property type="match status" value="1"/>
</dbReference>
<protein>
    <recommendedName>
        <fullName evidence="2">DeoR-like transcriptional repressor C-terminal sensor domain-containing protein</fullName>
    </recommendedName>
</protein>
<gene>
    <name evidence="3" type="ORF">KSB_19090</name>
</gene>
<comment type="caution">
    <text evidence="3">The sequence shown here is derived from an EMBL/GenBank/DDBJ whole genome shotgun (WGS) entry which is preliminary data.</text>
</comment>
<feature type="domain" description="DeoR-like transcriptional repressor C-terminal sensor" evidence="2">
    <location>
        <begin position="9"/>
        <end position="109"/>
    </location>
</feature>
<evidence type="ECO:0000256" key="1">
    <source>
        <dbReference type="ARBA" id="ARBA00022491"/>
    </source>
</evidence>
<dbReference type="PANTHER" id="PTHR30363">
    <property type="entry name" value="HTH-TYPE TRANSCRIPTIONAL REGULATOR SRLR-RELATED"/>
    <property type="match status" value="1"/>
</dbReference>
<keyword evidence="1" id="KW-0678">Repressor</keyword>
<sequence>MDYIKHQEEEIAQKRSAARLVRGGQVIVMDGGTTTLQVARYLPRDLRATVVTNSPPIAVELSEHSTVEVVLLGGRLHKASQVTVGVETVEALRTYQADICMPGVHSLENALLLSGRFK</sequence>
<dbReference type="RefSeq" id="WP_236037972.1">
    <property type="nucleotide sequence ID" value="NZ_BNJG01000001.1"/>
</dbReference>
<evidence type="ECO:0000313" key="4">
    <source>
        <dbReference type="Proteomes" id="UP000654345"/>
    </source>
</evidence>
<dbReference type="SMART" id="SM01134">
    <property type="entry name" value="DeoRC"/>
    <property type="match status" value="1"/>
</dbReference>
<evidence type="ECO:0000313" key="3">
    <source>
        <dbReference type="EMBL" id="GHO53434.1"/>
    </source>
</evidence>
<dbReference type="InterPro" id="IPR050313">
    <property type="entry name" value="Carb_Metab_HTH_regulators"/>
</dbReference>
<dbReference type="InterPro" id="IPR037171">
    <property type="entry name" value="NagB/RpiA_transferase-like"/>
</dbReference>
<accession>A0ABQ3UL16</accession>
<name>A0ABQ3UL16_9CHLR</name>